<keyword evidence="4" id="KW-1185">Reference proteome</keyword>
<keyword evidence="1 3" id="KW-0808">Transferase</keyword>
<dbReference type="RefSeq" id="WP_149544276.1">
    <property type="nucleotide sequence ID" value="NZ_VTPS01000002.1"/>
</dbReference>
<evidence type="ECO:0000256" key="1">
    <source>
        <dbReference type="ARBA" id="ARBA00022679"/>
    </source>
</evidence>
<dbReference type="Pfam" id="PF13439">
    <property type="entry name" value="Glyco_transf_4"/>
    <property type="match status" value="1"/>
</dbReference>
<reference evidence="3 4" key="1">
    <citation type="submission" date="2019-08" db="EMBL/GenBank/DDBJ databases">
        <title>Calorimonas adulescens gen. nov., sp. nov., an anaerobic thermophilic bacterium from Sakhalin hot spring.</title>
        <authorList>
            <person name="Khomyakova M.A."/>
            <person name="Merkel A.Y."/>
            <person name="Novikov A."/>
            <person name="Bonch-Osmolovskaya E.A."/>
            <person name="Slobodkin A.I."/>
        </authorList>
    </citation>
    <scope>NUCLEOTIDE SEQUENCE [LARGE SCALE GENOMIC DNA]</scope>
    <source>
        <strain evidence="3 4">A05MB</strain>
    </source>
</reference>
<evidence type="ECO:0000259" key="2">
    <source>
        <dbReference type="Pfam" id="PF13439"/>
    </source>
</evidence>
<proteinExistence type="predicted"/>
<dbReference type="Pfam" id="PF13692">
    <property type="entry name" value="Glyco_trans_1_4"/>
    <property type="match status" value="1"/>
</dbReference>
<feature type="domain" description="Glycosyltransferase subfamily 4-like N-terminal" evidence="2">
    <location>
        <begin position="52"/>
        <end position="211"/>
    </location>
</feature>
<dbReference type="InterPro" id="IPR028098">
    <property type="entry name" value="Glyco_trans_4-like_N"/>
</dbReference>
<dbReference type="PANTHER" id="PTHR46401:SF2">
    <property type="entry name" value="GLYCOSYLTRANSFERASE WBBK-RELATED"/>
    <property type="match status" value="1"/>
</dbReference>
<dbReference type="Proteomes" id="UP000322976">
    <property type="component" value="Unassembled WGS sequence"/>
</dbReference>
<dbReference type="Gene3D" id="3.40.50.2000">
    <property type="entry name" value="Glycogen Phosphorylase B"/>
    <property type="match status" value="2"/>
</dbReference>
<gene>
    <name evidence="3" type="ORF">FWJ32_01790</name>
</gene>
<dbReference type="SUPFAM" id="SSF53756">
    <property type="entry name" value="UDP-Glycosyltransferase/glycogen phosphorylase"/>
    <property type="match status" value="1"/>
</dbReference>
<evidence type="ECO:0000313" key="3">
    <source>
        <dbReference type="EMBL" id="TZE83080.1"/>
    </source>
</evidence>
<protein>
    <submittedName>
        <fullName evidence="3">Glycosyltransferase</fullName>
    </submittedName>
</protein>
<name>A0A5D8QEE0_9THEO</name>
<accession>A0A5D8QEE0</accession>
<organism evidence="3 4">
    <name type="scientific">Calorimonas adulescens</name>
    <dbReference type="NCBI Taxonomy" id="2606906"/>
    <lineage>
        <taxon>Bacteria</taxon>
        <taxon>Bacillati</taxon>
        <taxon>Bacillota</taxon>
        <taxon>Clostridia</taxon>
        <taxon>Thermoanaerobacterales</taxon>
        <taxon>Thermoanaerobacteraceae</taxon>
        <taxon>Calorimonas</taxon>
    </lineage>
</organism>
<dbReference type="PANTHER" id="PTHR46401">
    <property type="entry name" value="GLYCOSYLTRANSFERASE WBBK-RELATED"/>
    <property type="match status" value="1"/>
</dbReference>
<dbReference type="AlphaFoldDB" id="A0A5D8QEE0"/>
<comment type="caution">
    <text evidence="3">The sequence shown here is derived from an EMBL/GenBank/DDBJ whole genome shotgun (WGS) entry which is preliminary data.</text>
</comment>
<dbReference type="EMBL" id="VTPS01000002">
    <property type="protein sequence ID" value="TZE83080.1"/>
    <property type="molecule type" value="Genomic_DNA"/>
</dbReference>
<dbReference type="GO" id="GO:0016757">
    <property type="term" value="F:glycosyltransferase activity"/>
    <property type="evidence" value="ECO:0007669"/>
    <property type="project" value="TreeGrafter"/>
</dbReference>
<sequence length="404" mass="46946">MKNINILQINTKYSGGGAANIASSLHNFINENTEHQSVFLHGRGKSNDPNSYKISNDLDVYFSAFSMRFFGESKNLYFDKQIERFIANADIVHLHNLHGYYINYEKLINLIIKYQKPVVWTFHDVWPITGRCAIPTECTKWERGCRNCKYRYIYPKSYIDKSRKLWIKKKSIFSKLLSNKTVIVTPSKWLANELRKSYFKEFNIEIIPNGVRNSPYSGVDKKILREELNLPTDKKIILFVAADINDERKGIKYVLDIINEFDQDILFLSVGKEIRNVKTDKLKQMGYISDREILNKIYRSSNIYINTTLGETFSLTTAEALSNALPVVAFNVGPIPDLVDENCGILVEKGNSKELKNAINKLVYDEQLLRKFSLNALKKYEENYTLEKFAERYLNIYKKLIEKS</sequence>
<evidence type="ECO:0000313" key="4">
    <source>
        <dbReference type="Proteomes" id="UP000322976"/>
    </source>
</evidence>